<keyword evidence="3" id="KW-1185">Reference proteome</keyword>
<dbReference type="RefSeq" id="WP_068752463.1">
    <property type="nucleotide sequence ID" value="NZ_LR214441.1"/>
</dbReference>
<reference evidence="3" key="1">
    <citation type="submission" date="2016-07" db="EMBL/GenBank/DDBJ databases">
        <authorList>
            <person name="Florea S."/>
            <person name="Webb J.S."/>
            <person name="Jaromczyk J."/>
            <person name="Schardl C.L."/>
        </authorList>
    </citation>
    <scope>NUCLEOTIDE SEQUENCE [LARGE SCALE GENOMIC DNA]</scope>
    <source>
        <strain evidence="3">IPBSL-7</strain>
    </source>
</reference>
<dbReference type="PANTHER" id="PTHR34351:SF1">
    <property type="entry name" value="SLR1927 PROTEIN"/>
    <property type="match status" value="1"/>
</dbReference>
<proteinExistence type="predicted"/>
<dbReference type="PANTHER" id="PTHR34351">
    <property type="entry name" value="SLR1927 PROTEIN-RELATED"/>
    <property type="match status" value="1"/>
</dbReference>
<evidence type="ECO:0000313" key="3">
    <source>
        <dbReference type="Proteomes" id="UP000093501"/>
    </source>
</evidence>
<dbReference type="Pfam" id="PF01882">
    <property type="entry name" value="DUF58"/>
    <property type="match status" value="1"/>
</dbReference>
<dbReference type="EMBL" id="MBQD01000025">
    <property type="protein sequence ID" value="OCL31686.1"/>
    <property type="molecule type" value="Genomic_DNA"/>
</dbReference>
<comment type="caution">
    <text evidence="2">The sequence shown here is derived from an EMBL/GenBank/DDBJ whole genome shotgun (WGS) entry which is preliminary data.</text>
</comment>
<accession>A0A1C0AI03</accession>
<protein>
    <recommendedName>
        <fullName evidence="1">DUF58 domain-containing protein</fullName>
    </recommendedName>
</protein>
<gene>
    <name evidence="2" type="ORF">BCR15_08635</name>
</gene>
<feature type="domain" description="DUF58" evidence="1">
    <location>
        <begin position="202"/>
        <end position="324"/>
    </location>
</feature>
<dbReference type="InterPro" id="IPR002881">
    <property type="entry name" value="DUF58"/>
</dbReference>
<evidence type="ECO:0000313" key="2">
    <source>
        <dbReference type="EMBL" id="OCL31686.1"/>
    </source>
</evidence>
<evidence type="ECO:0000259" key="1">
    <source>
        <dbReference type="Pfam" id="PF01882"/>
    </source>
</evidence>
<sequence length="408" mass="42786">MPRRGTRLTGRGLALLLCGAAATAGAAWLGERDLVWLGLALTSLPLLAAVYLQLARPRVSQHRTLTPDTVAVGSATHAVLQVANQAPAQASALQFVDDAPAELGGGVGFVIARGFGRWRQAVGYTLQADKRGRFEVGPLLGTASDPFGLARRRFTAAGGTSLLRVTPRIWPLGDLAGGAGLGAAGDATPQRIGQAGQDDVLVREHRHGDGMRRVHWRMTAKQGDLMVRLEEHPWDPSSTLIVDTRRSAHLGSGPTGSLEWAVSAVASIAALLVEGRYRLAVLAPSGTVFASGHTVGHAARHAMLEALTELDESEETWLGTAVADPEALATSASLVAATGLLHAADAAALAAAGGRARSLIALVPDARAWGSPSEDHDDACRLLRNHGWTVETYRPGEPVPDVWGRVAR</sequence>
<dbReference type="AlphaFoldDB" id="A0A1C0AI03"/>
<organism evidence="2 3">
    <name type="scientific">Tessaracoccus lapidicaptus</name>
    <dbReference type="NCBI Taxonomy" id="1427523"/>
    <lineage>
        <taxon>Bacteria</taxon>
        <taxon>Bacillati</taxon>
        <taxon>Actinomycetota</taxon>
        <taxon>Actinomycetes</taxon>
        <taxon>Propionibacteriales</taxon>
        <taxon>Propionibacteriaceae</taxon>
        <taxon>Tessaracoccus</taxon>
    </lineage>
</organism>
<name>A0A1C0AI03_9ACTN</name>
<dbReference type="Proteomes" id="UP000093501">
    <property type="component" value="Unassembled WGS sequence"/>
</dbReference>